<dbReference type="RefSeq" id="WP_188567215.1">
    <property type="nucleotide sequence ID" value="NZ_BMED01000003.1"/>
</dbReference>
<reference evidence="2" key="1">
    <citation type="journal article" date="2014" name="Int. J. Syst. Evol. Microbiol.">
        <title>Complete genome sequence of Corynebacterium casei LMG S-19264T (=DSM 44701T), isolated from a smear-ripened cheese.</title>
        <authorList>
            <consortium name="US DOE Joint Genome Institute (JGI-PGF)"/>
            <person name="Walter F."/>
            <person name="Albersmeier A."/>
            <person name="Kalinowski J."/>
            <person name="Ruckert C."/>
        </authorList>
    </citation>
    <scope>NUCLEOTIDE SEQUENCE</scope>
    <source>
        <strain evidence="2">CGMCC 1.10998</strain>
    </source>
</reference>
<dbReference type="PANTHER" id="PTHR45856:SF24">
    <property type="entry name" value="FUNGAL LIPASE-LIKE DOMAIN-CONTAINING PROTEIN"/>
    <property type="match status" value="1"/>
</dbReference>
<proteinExistence type="predicted"/>
<feature type="domain" description="Fungal lipase-type" evidence="1">
    <location>
        <begin position="88"/>
        <end position="214"/>
    </location>
</feature>
<sequence>MSTLACRLIHASNLAYSIPQTGANFDPATIAAAVANVGFLPATLQFFRAPTQNQINACYYGETATEAILSFRGTLPPTNASLDGFFRSLLDWINDGDIKLVKGSNLAGMVHSGFLKSLDELWDWIDGLHLKKVVDGGKSLRITGHSKGGALVYLAAYRLAQLGVKVASAYSYAGARAGDEAFAKAYDQMVKNGNIQEALRFEYQNDLVPHLPPSTSSWRVIQQGLTLIHNKFPLAAPHATASPAVVRDVDNFLTQFDHISNWPSYVSAGKLQFIDWSNNIVADSFSLSTDRNLRLATAMAEFKFEEIAGDHSSTGGYMQIPCKV</sequence>
<dbReference type="Gene3D" id="3.40.50.1820">
    <property type="entry name" value="alpha/beta hydrolase"/>
    <property type="match status" value="1"/>
</dbReference>
<organism evidence="2 3">
    <name type="scientific">Undibacterium terreum</name>
    <dbReference type="NCBI Taxonomy" id="1224302"/>
    <lineage>
        <taxon>Bacteria</taxon>
        <taxon>Pseudomonadati</taxon>
        <taxon>Pseudomonadota</taxon>
        <taxon>Betaproteobacteria</taxon>
        <taxon>Burkholderiales</taxon>
        <taxon>Oxalobacteraceae</taxon>
        <taxon>Undibacterium</taxon>
    </lineage>
</organism>
<reference evidence="2" key="2">
    <citation type="submission" date="2020-09" db="EMBL/GenBank/DDBJ databases">
        <authorList>
            <person name="Sun Q."/>
            <person name="Zhou Y."/>
        </authorList>
    </citation>
    <scope>NUCLEOTIDE SEQUENCE</scope>
    <source>
        <strain evidence="2">CGMCC 1.10998</strain>
    </source>
</reference>
<keyword evidence="3" id="KW-1185">Reference proteome</keyword>
<gene>
    <name evidence="2" type="ORF">GCM10011396_33320</name>
</gene>
<evidence type="ECO:0000313" key="2">
    <source>
        <dbReference type="EMBL" id="GGC83258.1"/>
    </source>
</evidence>
<evidence type="ECO:0000313" key="3">
    <source>
        <dbReference type="Proteomes" id="UP000637423"/>
    </source>
</evidence>
<name>A0A916XMR3_9BURK</name>
<dbReference type="GO" id="GO:0006629">
    <property type="term" value="P:lipid metabolic process"/>
    <property type="evidence" value="ECO:0007669"/>
    <property type="project" value="InterPro"/>
</dbReference>
<dbReference type="SUPFAM" id="SSF53474">
    <property type="entry name" value="alpha/beta-Hydrolases"/>
    <property type="match status" value="1"/>
</dbReference>
<protein>
    <recommendedName>
        <fullName evidence="1">Fungal lipase-type domain-containing protein</fullName>
    </recommendedName>
</protein>
<dbReference type="AlphaFoldDB" id="A0A916XMR3"/>
<dbReference type="InterPro" id="IPR002921">
    <property type="entry name" value="Fungal_lipase-type"/>
</dbReference>
<dbReference type="InterPro" id="IPR029058">
    <property type="entry name" value="AB_hydrolase_fold"/>
</dbReference>
<dbReference type="InterPro" id="IPR051218">
    <property type="entry name" value="Sec_MonoDiacylglyc_Lipase"/>
</dbReference>
<comment type="caution">
    <text evidence="2">The sequence shown here is derived from an EMBL/GenBank/DDBJ whole genome shotgun (WGS) entry which is preliminary data.</text>
</comment>
<dbReference type="CDD" id="cd00519">
    <property type="entry name" value="Lipase_3"/>
    <property type="match status" value="1"/>
</dbReference>
<accession>A0A916XMR3</accession>
<dbReference type="Proteomes" id="UP000637423">
    <property type="component" value="Unassembled WGS sequence"/>
</dbReference>
<dbReference type="EMBL" id="BMED01000003">
    <property type="protein sequence ID" value="GGC83258.1"/>
    <property type="molecule type" value="Genomic_DNA"/>
</dbReference>
<evidence type="ECO:0000259" key="1">
    <source>
        <dbReference type="Pfam" id="PF01764"/>
    </source>
</evidence>
<dbReference type="PANTHER" id="PTHR45856">
    <property type="entry name" value="ALPHA/BETA-HYDROLASES SUPERFAMILY PROTEIN"/>
    <property type="match status" value="1"/>
</dbReference>
<dbReference type="Pfam" id="PF01764">
    <property type="entry name" value="Lipase_3"/>
    <property type="match status" value="1"/>
</dbReference>